<feature type="region of interest" description="Disordered" evidence="3">
    <location>
        <begin position="1"/>
        <end position="22"/>
    </location>
</feature>
<gene>
    <name evidence="5" type="ORF">Ga0074812_105166</name>
</gene>
<dbReference type="SUPFAM" id="SSF46689">
    <property type="entry name" value="Homeodomain-like"/>
    <property type="match status" value="1"/>
</dbReference>
<dbReference type="PROSITE" id="PS50977">
    <property type="entry name" value="HTH_TETR_2"/>
    <property type="match status" value="1"/>
</dbReference>
<organism evidence="5 6">
    <name type="scientific">Parafrankia irregularis</name>
    <dbReference type="NCBI Taxonomy" id="795642"/>
    <lineage>
        <taxon>Bacteria</taxon>
        <taxon>Bacillati</taxon>
        <taxon>Actinomycetota</taxon>
        <taxon>Actinomycetes</taxon>
        <taxon>Frankiales</taxon>
        <taxon>Frankiaceae</taxon>
        <taxon>Parafrankia</taxon>
    </lineage>
</organism>
<reference evidence="6" key="1">
    <citation type="submission" date="2015-11" db="EMBL/GenBank/DDBJ databases">
        <authorList>
            <person name="Varghese N."/>
        </authorList>
    </citation>
    <scope>NUCLEOTIDE SEQUENCE [LARGE SCALE GENOMIC DNA]</scope>
    <source>
        <strain evidence="6">DSM 45899</strain>
    </source>
</reference>
<dbReference type="SUPFAM" id="SSF48498">
    <property type="entry name" value="Tetracyclin repressor-like, C-terminal domain"/>
    <property type="match status" value="1"/>
</dbReference>
<dbReference type="PANTHER" id="PTHR30055:SF184">
    <property type="entry name" value="HTH-TYPE TRANSCRIPTIONAL REGULATOR ETHR"/>
    <property type="match status" value="1"/>
</dbReference>
<dbReference type="GO" id="GO:0000976">
    <property type="term" value="F:transcription cis-regulatory region binding"/>
    <property type="evidence" value="ECO:0007669"/>
    <property type="project" value="TreeGrafter"/>
</dbReference>
<dbReference type="RefSeq" id="WP_207550293.1">
    <property type="nucleotide sequence ID" value="NZ_FAOZ01000005.1"/>
</dbReference>
<evidence type="ECO:0000256" key="1">
    <source>
        <dbReference type="ARBA" id="ARBA00023125"/>
    </source>
</evidence>
<dbReference type="InterPro" id="IPR036271">
    <property type="entry name" value="Tet_transcr_reg_TetR-rel_C_sf"/>
</dbReference>
<dbReference type="AlphaFoldDB" id="A0A0S4QIS3"/>
<feature type="DNA-binding region" description="H-T-H motif" evidence="2">
    <location>
        <begin position="44"/>
        <end position="63"/>
    </location>
</feature>
<feature type="region of interest" description="Disordered" evidence="3">
    <location>
        <begin position="205"/>
        <end position="238"/>
    </location>
</feature>
<dbReference type="InterPro" id="IPR050109">
    <property type="entry name" value="HTH-type_TetR-like_transc_reg"/>
</dbReference>
<feature type="compositionally biased region" description="Basic and acidic residues" evidence="3">
    <location>
        <begin position="11"/>
        <end position="22"/>
    </location>
</feature>
<sequence>MSGEQVGVGDPLDRRAPQRGDQRRAAMMRALDELLKERDLDEINVAAITAEAGVSRSAFYFYFEDKAACAAALGSDVYQEVLSATHALITTGGPPRERIGRTIRAVLTSGEKHRHLIQGMLVARQRSETVRRLWDEYRESFIGPLAEMIDAERAAGTASAGPDSRALVTVLLELNERSLEQLSTGGPLSADQRAEALTAIWLRTIYGTDPDPGPGSGPEADADADADPAPYPDEVTRP</sequence>
<dbReference type="GO" id="GO:0003700">
    <property type="term" value="F:DNA-binding transcription factor activity"/>
    <property type="evidence" value="ECO:0007669"/>
    <property type="project" value="TreeGrafter"/>
</dbReference>
<feature type="domain" description="HTH tetR-type" evidence="4">
    <location>
        <begin position="21"/>
        <end position="81"/>
    </location>
</feature>
<keyword evidence="6" id="KW-1185">Reference proteome</keyword>
<dbReference type="Pfam" id="PF21313">
    <property type="entry name" value="EthR_C"/>
    <property type="match status" value="1"/>
</dbReference>
<evidence type="ECO:0000313" key="6">
    <source>
        <dbReference type="Proteomes" id="UP000198802"/>
    </source>
</evidence>
<dbReference type="PANTHER" id="PTHR30055">
    <property type="entry name" value="HTH-TYPE TRANSCRIPTIONAL REGULATOR RUTR"/>
    <property type="match status" value="1"/>
</dbReference>
<evidence type="ECO:0000256" key="2">
    <source>
        <dbReference type="PROSITE-ProRule" id="PRU00335"/>
    </source>
</evidence>
<dbReference type="Gene3D" id="1.10.10.60">
    <property type="entry name" value="Homeodomain-like"/>
    <property type="match status" value="1"/>
</dbReference>
<dbReference type="InterPro" id="IPR001647">
    <property type="entry name" value="HTH_TetR"/>
</dbReference>
<evidence type="ECO:0000313" key="5">
    <source>
        <dbReference type="EMBL" id="CUU55515.1"/>
    </source>
</evidence>
<name>A0A0S4QIS3_9ACTN</name>
<dbReference type="Pfam" id="PF00440">
    <property type="entry name" value="TetR_N"/>
    <property type="match status" value="1"/>
</dbReference>
<proteinExistence type="predicted"/>
<evidence type="ECO:0000259" key="4">
    <source>
        <dbReference type="PROSITE" id="PS50977"/>
    </source>
</evidence>
<dbReference type="InterPro" id="IPR009057">
    <property type="entry name" value="Homeodomain-like_sf"/>
</dbReference>
<dbReference type="EMBL" id="FAOZ01000005">
    <property type="protein sequence ID" value="CUU55515.1"/>
    <property type="molecule type" value="Genomic_DNA"/>
</dbReference>
<dbReference type="InterPro" id="IPR049397">
    <property type="entry name" value="EthR_C"/>
</dbReference>
<dbReference type="Gene3D" id="1.10.357.10">
    <property type="entry name" value="Tetracycline Repressor, domain 2"/>
    <property type="match status" value="1"/>
</dbReference>
<dbReference type="Proteomes" id="UP000198802">
    <property type="component" value="Unassembled WGS sequence"/>
</dbReference>
<protein>
    <submittedName>
        <fullName evidence="5">DNA-binding transcriptional regulator, AcrR family</fullName>
    </submittedName>
</protein>
<keyword evidence="1 2" id="KW-0238">DNA-binding</keyword>
<evidence type="ECO:0000256" key="3">
    <source>
        <dbReference type="SAM" id="MobiDB-lite"/>
    </source>
</evidence>
<accession>A0A0S4QIS3</accession>